<organism evidence="1 2">
    <name type="scientific">Veillonella parvula</name>
    <name type="common">Staphylococcus parvulus</name>
    <dbReference type="NCBI Taxonomy" id="29466"/>
    <lineage>
        <taxon>Bacteria</taxon>
        <taxon>Bacillati</taxon>
        <taxon>Bacillota</taxon>
        <taxon>Negativicutes</taxon>
        <taxon>Veillonellales</taxon>
        <taxon>Veillonellaceae</taxon>
        <taxon>Veillonella</taxon>
    </lineage>
</organism>
<dbReference type="GO" id="GO:0051603">
    <property type="term" value="P:proteolysis involved in protein catabolic process"/>
    <property type="evidence" value="ECO:0007669"/>
    <property type="project" value="InterPro"/>
</dbReference>
<dbReference type="Gene3D" id="3.60.20.10">
    <property type="entry name" value="Glutamine Phosphoribosylpyrophosphate, subunit 1, domain 1"/>
    <property type="match status" value="1"/>
</dbReference>
<name>A0A942WQT2_VEIPA</name>
<proteinExistence type="predicted"/>
<dbReference type="Proteomes" id="UP000778864">
    <property type="component" value="Unassembled WGS sequence"/>
</dbReference>
<dbReference type="SUPFAM" id="SSF56235">
    <property type="entry name" value="N-terminal nucleophile aminohydrolases (Ntn hydrolases)"/>
    <property type="match status" value="1"/>
</dbReference>
<evidence type="ECO:0000313" key="2">
    <source>
        <dbReference type="Proteomes" id="UP000778864"/>
    </source>
</evidence>
<protein>
    <submittedName>
        <fullName evidence="1">Uncharacterized protein</fullName>
    </submittedName>
</protein>
<dbReference type="GO" id="GO:0005839">
    <property type="term" value="C:proteasome core complex"/>
    <property type="evidence" value="ECO:0007669"/>
    <property type="project" value="InterPro"/>
</dbReference>
<reference evidence="1" key="1">
    <citation type="submission" date="2021-02" db="EMBL/GenBank/DDBJ databases">
        <title>Infant gut strain persistence is associated with maternal origin, phylogeny, and functional potential including surface adhesion and iron acquisition.</title>
        <authorList>
            <person name="Lou Y.C."/>
        </authorList>
    </citation>
    <scope>NUCLEOTIDE SEQUENCE</scope>
    <source>
        <strain evidence="1">L3_108_031G1_dasL3_108_031G1_concoct_20</strain>
    </source>
</reference>
<sequence length="197" mass="22556">MTCIIGYKDKKNNKVYIGADSCVSNGMSKHIANDGFKVFKSEKNNNILMAICGTVRASQTLKYGFDFPKENELLLKEESFDEKYIVTKIIPKLQNMFEKQRVLEKDNFVRLGFLLAYKDKLWTIDYDFSVMEYTDDYLVDGSGCYFAEGSLHTTKDMDLSIEDKILMGLRAGCIEPHVAPPFFIMNTADDEVIKKEC</sequence>
<dbReference type="Pfam" id="PF00227">
    <property type="entry name" value="Proteasome"/>
    <property type="match status" value="1"/>
</dbReference>
<dbReference type="AlphaFoldDB" id="A0A942WQT2"/>
<evidence type="ECO:0000313" key="1">
    <source>
        <dbReference type="EMBL" id="MBS4893728.1"/>
    </source>
</evidence>
<dbReference type="InterPro" id="IPR001353">
    <property type="entry name" value="Proteasome_sua/b"/>
</dbReference>
<comment type="caution">
    <text evidence="1">The sequence shown here is derived from an EMBL/GenBank/DDBJ whole genome shotgun (WGS) entry which is preliminary data.</text>
</comment>
<accession>A0A942WQT2</accession>
<dbReference type="EMBL" id="JAGZMU010000005">
    <property type="protein sequence ID" value="MBS4893728.1"/>
    <property type="molecule type" value="Genomic_DNA"/>
</dbReference>
<dbReference type="RefSeq" id="WP_278467925.1">
    <property type="nucleotide sequence ID" value="NZ_JAGZMU010000005.1"/>
</dbReference>
<gene>
    <name evidence="1" type="ORF">KHZ90_08135</name>
</gene>
<dbReference type="InterPro" id="IPR029055">
    <property type="entry name" value="Ntn_hydrolases_N"/>
</dbReference>